<dbReference type="PANTHER" id="PTHR21583">
    <property type="entry name" value="ELYS PROTEIN"/>
    <property type="match status" value="1"/>
</dbReference>
<sequence length="401" mass="43788">RARALASGPVFSAFTPQSILRSSLRPTPVATPSASPGRSVTPPLRSKESRITFIEETDSPEAPKGSVHWNNGIAINRELTTPKRSSPPPKANFAAWSEHSDAEEEEADLKRTYMPSLKEKENPAVESESGSSVKEIPAESKQVLPTLLRRPSLGQEASLVSNQSDTTLEFHDAPAPEDLMATQANNSVDREVTVRLPGTSEEHMPPVEENTTAELPSVTLPEEELNVAQDTEVDSSSGKGPLDAQEALSRSEKLEVHVDIDNDRVREVTEEQIEETSEAQVFKPDVVTKPETLIPVQKPSLESLAEISKHEEIQEPSEAEDSQNTSSIFVEALSFPPTVEAVNQSMEENAAHDTIDEPAVTKVSEAVPEHLIPAGELVNHEQMTSEPENNEECKEESMETS</sequence>
<feature type="compositionally biased region" description="Polar residues" evidence="1">
    <location>
        <begin position="21"/>
        <end position="38"/>
    </location>
</feature>
<name>A0ABD0P7P8_CIRMR</name>
<protein>
    <submittedName>
        <fullName evidence="2">Uncharacterized protein</fullName>
    </submittedName>
</protein>
<feature type="region of interest" description="Disordered" evidence="1">
    <location>
        <begin position="181"/>
        <end position="255"/>
    </location>
</feature>
<organism evidence="2 3">
    <name type="scientific">Cirrhinus mrigala</name>
    <name type="common">Mrigala</name>
    <dbReference type="NCBI Taxonomy" id="683832"/>
    <lineage>
        <taxon>Eukaryota</taxon>
        <taxon>Metazoa</taxon>
        <taxon>Chordata</taxon>
        <taxon>Craniata</taxon>
        <taxon>Vertebrata</taxon>
        <taxon>Euteleostomi</taxon>
        <taxon>Actinopterygii</taxon>
        <taxon>Neopterygii</taxon>
        <taxon>Teleostei</taxon>
        <taxon>Ostariophysi</taxon>
        <taxon>Cypriniformes</taxon>
        <taxon>Cyprinidae</taxon>
        <taxon>Labeoninae</taxon>
        <taxon>Labeonini</taxon>
        <taxon>Cirrhinus</taxon>
    </lineage>
</organism>
<dbReference type="PANTHER" id="PTHR21583:SF8">
    <property type="entry name" value="PROTEIN ELYS"/>
    <property type="match status" value="1"/>
</dbReference>
<evidence type="ECO:0000313" key="3">
    <source>
        <dbReference type="Proteomes" id="UP001529510"/>
    </source>
</evidence>
<keyword evidence="3" id="KW-1185">Reference proteome</keyword>
<gene>
    <name evidence="2" type="ORF">M9458_034408</name>
</gene>
<comment type="caution">
    <text evidence="2">The sequence shown here is derived from an EMBL/GenBank/DDBJ whole genome shotgun (WGS) entry which is preliminary data.</text>
</comment>
<dbReference type="EMBL" id="JAMKFB020000017">
    <property type="protein sequence ID" value="KAL0169812.1"/>
    <property type="molecule type" value="Genomic_DNA"/>
</dbReference>
<accession>A0ABD0P7P8</accession>
<proteinExistence type="predicted"/>
<feature type="region of interest" description="Disordered" evidence="1">
    <location>
        <begin position="21"/>
        <end position="47"/>
    </location>
</feature>
<feature type="compositionally biased region" description="Basic and acidic residues" evidence="1">
    <location>
        <begin position="391"/>
        <end position="401"/>
    </location>
</feature>
<feature type="non-terminal residue" evidence="2">
    <location>
        <position position="1"/>
    </location>
</feature>
<reference evidence="2 3" key="1">
    <citation type="submission" date="2024-05" db="EMBL/GenBank/DDBJ databases">
        <title>Genome sequencing and assembly of Indian major carp, Cirrhinus mrigala (Hamilton, 1822).</title>
        <authorList>
            <person name="Mohindra V."/>
            <person name="Chowdhury L.M."/>
            <person name="Lal K."/>
            <person name="Jena J.K."/>
        </authorList>
    </citation>
    <scope>NUCLEOTIDE SEQUENCE [LARGE SCALE GENOMIC DNA]</scope>
    <source>
        <strain evidence="2">CM1030</strain>
        <tissue evidence="2">Blood</tissue>
    </source>
</reference>
<dbReference type="InterPro" id="IPR052620">
    <property type="entry name" value="ELYS/MEL-28_NucAsmblyFactor"/>
</dbReference>
<feature type="region of interest" description="Disordered" evidence="1">
    <location>
        <begin position="297"/>
        <end position="325"/>
    </location>
</feature>
<evidence type="ECO:0000313" key="2">
    <source>
        <dbReference type="EMBL" id="KAL0169812.1"/>
    </source>
</evidence>
<dbReference type="Proteomes" id="UP001529510">
    <property type="component" value="Unassembled WGS sequence"/>
</dbReference>
<feature type="region of interest" description="Disordered" evidence="1">
    <location>
        <begin position="79"/>
        <end position="138"/>
    </location>
</feature>
<dbReference type="AlphaFoldDB" id="A0ABD0P7P8"/>
<feature type="non-terminal residue" evidence="2">
    <location>
        <position position="401"/>
    </location>
</feature>
<feature type="region of interest" description="Disordered" evidence="1">
    <location>
        <begin position="363"/>
        <end position="401"/>
    </location>
</feature>
<evidence type="ECO:0000256" key="1">
    <source>
        <dbReference type="SAM" id="MobiDB-lite"/>
    </source>
</evidence>